<feature type="region of interest" description="Disordered" evidence="1">
    <location>
        <begin position="73"/>
        <end position="99"/>
    </location>
</feature>
<evidence type="ECO:0000313" key="2">
    <source>
        <dbReference type="Proteomes" id="UP000887566"/>
    </source>
</evidence>
<protein>
    <submittedName>
        <fullName evidence="3">Uncharacterized protein</fullName>
    </submittedName>
</protein>
<accession>A0A914WWG7</accession>
<reference evidence="3" key="1">
    <citation type="submission" date="2022-11" db="UniProtKB">
        <authorList>
            <consortium name="WormBaseParasite"/>
        </authorList>
    </citation>
    <scope>IDENTIFICATION</scope>
</reference>
<dbReference type="AlphaFoldDB" id="A0A914WWG7"/>
<feature type="region of interest" description="Disordered" evidence="1">
    <location>
        <begin position="1"/>
        <end position="57"/>
    </location>
</feature>
<keyword evidence="2" id="KW-1185">Reference proteome</keyword>
<evidence type="ECO:0000313" key="3">
    <source>
        <dbReference type="WBParaSite" id="PSAMB.scaffold5517size11507.g26762.t1"/>
    </source>
</evidence>
<dbReference type="WBParaSite" id="PSAMB.scaffold5517size11507.g26762.t1">
    <property type="protein sequence ID" value="PSAMB.scaffold5517size11507.g26762.t1"/>
    <property type="gene ID" value="PSAMB.scaffold5517size11507.g26762"/>
</dbReference>
<name>A0A914WWG7_9BILA</name>
<dbReference type="Proteomes" id="UP000887566">
    <property type="component" value="Unplaced"/>
</dbReference>
<sequence>HAGGFSNNGPPGPPGPHNPRLIRPPNGAGPMPGPPNPTPLASVGLGPRGPLQFSGPLLNELAPRPMMGAFVGRMDAPRPLHPGRPGPMMPNRPHFFDRR</sequence>
<feature type="compositionally biased region" description="Pro residues" evidence="1">
    <location>
        <begin position="79"/>
        <end position="90"/>
    </location>
</feature>
<evidence type="ECO:0000256" key="1">
    <source>
        <dbReference type="SAM" id="MobiDB-lite"/>
    </source>
</evidence>
<organism evidence="2 3">
    <name type="scientific">Plectus sambesii</name>
    <dbReference type="NCBI Taxonomy" id="2011161"/>
    <lineage>
        <taxon>Eukaryota</taxon>
        <taxon>Metazoa</taxon>
        <taxon>Ecdysozoa</taxon>
        <taxon>Nematoda</taxon>
        <taxon>Chromadorea</taxon>
        <taxon>Plectida</taxon>
        <taxon>Plectina</taxon>
        <taxon>Plectoidea</taxon>
        <taxon>Plectidae</taxon>
        <taxon>Plectus</taxon>
    </lineage>
</organism>
<proteinExistence type="predicted"/>